<dbReference type="GO" id="GO:0022857">
    <property type="term" value="F:transmembrane transporter activity"/>
    <property type="evidence" value="ECO:0007669"/>
    <property type="project" value="InterPro"/>
</dbReference>
<evidence type="ECO:0000256" key="1">
    <source>
        <dbReference type="ARBA" id="ARBA00004141"/>
    </source>
</evidence>
<feature type="transmembrane region" description="Helical" evidence="5">
    <location>
        <begin position="163"/>
        <end position="184"/>
    </location>
</feature>
<feature type="transmembrane region" description="Helical" evidence="5">
    <location>
        <begin position="16"/>
        <end position="40"/>
    </location>
</feature>
<evidence type="ECO:0000259" key="6">
    <source>
        <dbReference type="PROSITE" id="PS50850"/>
    </source>
</evidence>
<protein>
    <recommendedName>
        <fullName evidence="6">Major facilitator superfamily (MFS) profile domain-containing protein</fullName>
    </recommendedName>
</protein>
<feature type="transmembrane region" description="Helical" evidence="5">
    <location>
        <begin position="368"/>
        <end position="385"/>
    </location>
</feature>
<dbReference type="InterPro" id="IPR020846">
    <property type="entry name" value="MFS_dom"/>
</dbReference>
<dbReference type="PROSITE" id="PS50850">
    <property type="entry name" value="MFS"/>
    <property type="match status" value="1"/>
</dbReference>
<feature type="transmembrane region" description="Helical" evidence="5">
    <location>
        <begin position="300"/>
        <end position="318"/>
    </location>
</feature>
<feature type="transmembrane region" description="Helical" evidence="5">
    <location>
        <begin position="196"/>
        <end position="215"/>
    </location>
</feature>
<dbReference type="Pfam" id="PF00083">
    <property type="entry name" value="Sugar_tr"/>
    <property type="match status" value="1"/>
</dbReference>
<feature type="transmembrane region" description="Helical" evidence="5">
    <location>
        <begin position="221"/>
        <end position="239"/>
    </location>
</feature>
<feature type="transmembrane region" description="Helical" evidence="5">
    <location>
        <begin position="397"/>
        <end position="418"/>
    </location>
</feature>
<dbReference type="GO" id="GO:0016020">
    <property type="term" value="C:membrane"/>
    <property type="evidence" value="ECO:0007669"/>
    <property type="project" value="UniProtKB-SubCell"/>
</dbReference>
<keyword evidence="8" id="KW-1185">Reference proteome</keyword>
<dbReference type="EMBL" id="JAZGQO010000001">
    <property type="protein sequence ID" value="KAK6194412.1"/>
    <property type="molecule type" value="Genomic_DNA"/>
</dbReference>
<dbReference type="AlphaFoldDB" id="A0AAN8Q1R8"/>
<dbReference type="Proteomes" id="UP001347796">
    <property type="component" value="Unassembled WGS sequence"/>
</dbReference>
<comment type="subcellular location">
    <subcellularLocation>
        <location evidence="1">Membrane</location>
        <topology evidence="1">Multi-pass membrane protein</topology>
    </subcellularLocation>
</comment>
<evidence type="ECO:0000313" key="7">
    <source>
        <dbReference type="EMBL" id="KAK6194412.1"/>
    </source>
</evidence>
<comment type="caution">
    <text evidence="7">The sequence shown here is derived from an EMBL/GenBank/DDBJ whole genome shotgun (WGS) entry which is preliminary data.</text>
</comment>
<sequence>MEELIDAVGSFGRFQWMLILFITISQITFGFSMLIMTFAMEIPDWWCLAPESDSISGNFTNKTSFNFKKCDVIVDNVTLPSCRREFETSITSTVVSTFDLVCENEWIKPVLTAVQMGGVLVGALLAGQAGDTIGRKKTIYLCMLLHAIFNFTIIFSVNWEMFAAFRFLIGLTIGGYLVIVVYPLEFIGMHRRALTVALPFWHIGICLLPPAAFLIPDWKYLHLVCGGFTLPFLLGWFFVPESMRWLATKDNMPEALEILTRIAKINGTMVPTNAESVLKKLSEMEKQQNEGLKKYTYLDIYRGLTMFKTTFCIQSIWFCVEVIKYGSIVGVPDLVDNLYLNFFILNSMGILLFPLAVWLLAKGRGKGVSMPLFISAIMCIIGIIIQEATDTDKSTAITALSLVAMLNVGGATIGLFLITFESYPTVVRCVGYGAANVMAQVGGVVAPYVFNVSKNRIAPFVIMSVLLILSGIAGLFLKETKDMALPDLMVTNETRNKTKQTMEEEEEGGHIGPYQVGSKAVIIDITRDQISSDNKFNEARELNTYL</sequence>
<dbReference type="InterPro" id="IPR036259">
    <property type="entry name" value="MFS_trans_sf"/>
</dbReference>
<feature type="transmembrane region" description="Helical" evidence="5">
    <location>
        <begin position="456"/>
        <end position="477"/>
    </location>
</feature>
<evidence type="ECO:0000256" key="2">
    <source>
        <dbReference type="ARBA" id="ARBA00022692"/>
    </source>
</evidence>
<dbReference type="SUPFAM" id="SSF103473">
    <property type="entry name" value="MFS general substrate transporter"/>
    <property type="match status" value="1"/>
</dbReference>
<reference evidence="7 8" key="1">
    <citation type="submission" date="2024-01" db="EMBL/GenBank/DDBJ databases">
        <title>The genome of the rayed Mediterranean limpet Patella caerulea (Linnaeus, 1758).</title>
        <authorList>
            <person name="Anh-Thu Weber A."/>
            <person name="Halstead-Nussloch G."/>
        </authorList>
    </citation>
    <scope>NUCLEOTIDE SEQUENCE [LARGE SCALE GENOMIC DNA]</scope>
    <source>
        <strain evidence="7">AATW-2023a</strain>
        <tissue evidence="7">Whole specimen</tissue>
    </source>
</reference>
<evidence type="ECO:0000313" key="8">
    <source>
        <dbReference type="Proteomes" id="UP001347796"/>
    </source>
</evidence>
<feature type="transmembrane region" description="Helical" evidence="5">
    <location>
        <begin position="338"/>
        <end position="361"/>
    </location>
</feature>
<feature type="domain" description="Major facilitator superfamily (MFS) profile" evidence="6">
    <location>
        <begin position="18"/>
        <end position="482"/>
    </location>
</feature>
<organism evidence="7 8">
    <name type="scientific">Patella caerulea</name>
    <name type="common">Rayed Mediterranean limpet</name>
    <dbReference type="NCBI Taxonomy" id="87958"/>
    <lineage>
        <taxon>Eukaryota</taxon>
        <taxon>Metazoa</taxon>
        <taxon>Spiralia</taxon>
        <taxon>Lophotrochozoa</taxon>
        <taxon>Mollusca</taxon>
        <taxon>Gastropoda</taxon>
        <taxon>Patellogastropoda</taxon>
        <taxon>Patelloidea</taxon>
        <taxon>Patellidae</taxon>
        <taxon>Patella</taxon>
    </lineage>
</organism>
<evidence type="ECO:0000256" key="5">
    <source>
        <dbReference type="SAM" id="Phobius"/>
    </source>
</evidence>
<feature type="transmembrane region" description="Helical" evidence="5">
    <location>
        <begin position="430"/>
        <end position="450"/>
    </location>
</feature>
<evidence type="ECO:0000256" key="4">
    <source>
        <dbReference type="ARBA" id="ARBA00023136"/>
    </source>
</evidence>
<dbReference type="PANTHER" id="PTHR24064">
    <property type="entry name" value="SOLUTE CARRIER FAMILY 22 MEMBER"/>
    <property type="match status" value="1"/>
</dbReference>
<keyword evidence="4 5" id="KW-0472">Membrane</keyword>
<keyword evidence="2 5" id="KW-0812">Transmembrane</keyword>
<keyword evidence="3 5" id="KW-1133">Transmembrane helix</keyword>
<feature type="transmembrane region" description="Helical" evidence="5">
    <location>
        <begin position="138"/>
        <end position="157"/>
    </location>
</feature>
<name>A0AAN8Q1R8_PATCE</name>
<gene>
    <name evidence="7" type="ORF">SNE40_000049</name>
</gene>
<dbReference type="Gene3D" id="1.20.1250.20">
    <property type="entry name" value="MFS general substrate transporter like domains"/>
    <property type="match status" value="1"/>
</dbReference>
<dbReference type="InterPro" id="IPR005828">
    <property type="entry name" value="MFS_sugar_transport-like"/>
</dbReference>
<accession>A0AAN8Q1R8</accession>
<proteinExistence type="predicted"/>
<evidence type="ECO:0000256" key="3">
    <source>
        <dbReference type="ARBA" id="ARBA00022989"/>
    </source>
</evidence>